<reference evidence="14 15" key="1">
    <citation type="submission" date="2016-06" db="EMBL/GenBank/DDBJ databases">
        <title>Genome sequence of Tepidimonas fonticaldi PL17.</title>
        <authorList>
            <person name="Pinnaka A.K."/>
        </authorList>
    </citation>
    <scope>NUCLEOTIDE SEQUENCE [LARGE SCALE GENOMIC DNA]</scope>
    <source>
        <strain evidence="14 15">PL17</strain>
    </source>
</reference>
<keyword evidence="15" id="KW-1185">Reference proteome</keyword>
<dbReference type="InterPro" id="IPR050294">
    <property type="entry name" value="RnfB_subfamily"/>
</dbReference>
<keyword evidence="6 11" id="KW-0677">Repeat</keyword>
<dbReference type="GO" id="GO:0009055">
    <property type="term" value="F:electron transfer activity"/>
    <property type="evidence" value="ECO:0007669"/>
    <property type="project" value="InterPro"/>
</dbReference>
<gene>
    <name evidence="14" type="ORF">A9O67_07190</name>
</gene>
<dbReference type="PANTHER" id="PTHR42859">
    <property type="entry name" value="OXIDOREDUCTASE"/>
    <property type="match status" value="1"/>
</dbReference>
<evidence type="ECO:0000256" key="1">
    <source>
        <dbReference type="ARBA" id="ARBA00001927"/>
    </source>
</evidence>
<sequence length="109" mass="12180">MTHVVTEACIACKYTDCVDVCPVDCFREGPNFLTIDPDECIDCAVCIPECPVGAIYAEEDVPRDQQHMIALNAELAKLPTWKSITKRKAPLPEAEQYKDKTGKLPLLKR</sequence>
<evidence type="ECO:0000313" key="15">
    <source>
        <dbReference type="Proteomes" id="UP000091969"/>
    </source>
</evidence>
<evidence type="ECO:0000256" key="5">
    <source>
        <dbReference type="ARBA" id="ARBA00022723"/>
    </source>
</evidence>
<dbReference type="GO" id="GO:0046872">
    <property type="term" value="F:metal ion binding"/>
    <property type="evidence" value="ECO:0007669"/>
    <property type="project" value="UniProtKB-KW"/>
</dbReference>
<dbReference type="GO" id="GO:0051539">
    <property type="term" value="F:4 iron, 4 sulfur cluster binding"/>
    <property type="evidence" value="ECO:0007669"/>
    <property type="project" value="UniProtKB-KW"/>
</dbReference>
<dbReference type="Pfam" id="PF00037">
    <property type="entry name" value="Fer4"/>
    <property type="match status" value="1"/>
</dbReference>
<evidence type="ECO:0000259" key="13">
    <source>
        <dbReference type="PROSITE" id="PS51379"/>
    </source>
</evidence>
<comment type="function">
    <text evidence="11">Ferredoxins are iron-sulfur proteins that transfer electrons in a wide variety of metabolic reactions.</text>
</comment>
<dbReference type="InterPro" id="IPR022569">
    <property type="entry name" value="Fd_C"/>
</dbReference>
<dbReference type="AlphaFoldDB" id="A0A1A6DVC6"/>
<name>A0A1A6DVC6_9BURK</name>
<keyword evidence="5 11" id="KW-0479">Metal-binding</keyword>
<dbReference type="InterPro" id="IPR017900">
    <property type="entry name" value="4Fe4S_Fe_S_CS"/>
</dbReference>
<dbReference type="InterPro" id="IPR017896">
    <property type="entry name" value="4Fe4S_Fe-S-bd"/>
</dbReference>
<evidence type="ECO:0000256" key="3">
    <source>
        <dbReference type="ARBA" id="ARBA00022448"/>
    </source>
</evidence>
<dbReference type="Pfam" id="PF11953">
    <property type="entry name" value="DUF3470"/>
    <property type="match status" value="1"/>
</dbReference>
<evidence type="ECO:0000256" key="11">
    <source>
        <dbReference type="RuleBase" id="RU364098"/>
    </source>
</evidence>
<protein>
    <recommendedName>
        <fullName evidence="11">Ferredoxin</fullName>
    </recommendedName>
</protein>
<evidence type="ECO:0000256" key="12">
    <source>
        <dbReference type="SAM" id="MobiDB-lite"/>
    </source>
</evidence>
<feature type="region of interest" description="Disordered" evidence="12">
    <location>
        <begin position="90"/>
        <end position="109"/>
    </location>
</feature>
<comment type="cofactor">
    <cofactor evidence="1 11">
        <name>[3Fe-4S] cluster</name>
        <dbReference type="ChEBI" id="CHEBI:21137"/>
    </cofactor>
</comment>
<evidence type="ECO:0000256" key="4">
    <source>
        <dbReference type="ARBA" id="ARBA00022485"/>
    </source>
</evidence>
<keyword evidence="3 11" id="KW-0813">Transport</keyword>
<evidence type="ECO:0000256" key="10">
    <source>
        <dbReference type="ARBA" id="ARBA00023291"/>
    </source>
</evidence>
<evidence type="ECO:0000256" key="2">
    <source>
        <dbReference type="ARBA" id="ARBA00001966"/>
    </source>
</evidence>
<accession>A0A1A6DVC6</accession>
<keyword evidence="10 11" id="KW-0003">3Fe-4S</keyword>
<proteinExistence type="predicted"/>
<organism evidence="14 15">
    <name type="scientific">Tepidimonas fonticaldi</name>
    <dbReference type="NCBI Taxonomy" id="1101373"/>
    <lineage>
        <taxon>Bacteria</taxon>
        <taxon>Pseudomonadati</taxon>
        <taxon>Pseudomonadota</taxon>
        <taxon>Betaproteobacteria</taxon>
        <taxon>Burkholderiales</taxon>
        <taxon>Tepidimonas</taxon>
    </lineage>
</organism>
<dbReference type="GO" id="GO:0051538">
    <property type="term" value="F:3 iron, 4 sulfur cluster binding"/>
    <property type="evidence" value="ECO:0007669"/>
    <property type="project" value="UniProtKB-KW"/>
</dbReference>
<dbReference type="RefSeq" id="WP_068609472.1">
    <property type="nucleotide sequence ID" value="NZ_LZDH01000056.1"/>
</dbReference>
<dbReference type="NCBIfam" id="NF045490">
    <property type="entry name" value="FdxA_Protbact"/>
    <property type="match status" value="1"/>
</dbReference>
<dbReference type="SUPFAM" id="SSF54862">
    <property type="entry name" value="4Fe-4S ferredoxins"/>
    <property type="match status" value="1"/>
</dbReference>
<keyword evidence="4 11" id="KW-0004">4Fe-4S</keyword>
<feature type="domain" description="4Fe-4S ferredoxin-type" evidence="13">
    <location>
        <begin position="1"/>
        <end position="30"/>
    </location>
</feature>
<evidence type="ECO:0000256" key="7">
    <source>
        <dbReference type="ARBA" id="ARBA00022982"/>
    </source>
</evidence>
<feature type="domain" description="4Fe-4S ferredoxin-type" evidence="13">
    <location>
        <begin position="31"/>
        <end position="60"/>
    </location>
</feature>
<dbReference type="PROSITE" id="PS00198">
    <property type="entry name" value="4FE4S_FER_1"/>
    <property type="match status" value="1"/>
</dbReference>
<dbReference type="STRING" id="1101373.A9O67_07190"/>
<evidence type="ECO:0000256" key="8">
    <source>
        <dbReference type="ARBA" id="ARBA00023004"/>
    </source>
</evidence>
<dbReference type="InterPro" id="IPR054829">
    <property type="entry name" value="FdxA"/>
</dbReference>
<dbReference type="OrthoDB" id="9803397at2"/>
<evidence type="ECO:0000256" key="6">
    <source>
        <dbReference type="ARBA" id="ARBA00022737"/>
    </source>
</evidence>
<comment type="cofactor">
    <cofactor evidence="2 11">
        <name>[4Fe-4S] cluster</name>
        <dbReference type="ChEBI" id="CHEBI:49883"/>
    </cofactor>
</comment>
<evidence type="ECO:0000313" key="14">
    <source>
        <dbReference type="EMBL" id="OBS30745.1"/>
    </source>
</evidence>
<dbReference type="Proteomes" id="UP000091969">
    <property type="component" value="Unassembled WGS sequence"/>
</dbReference>
<dbReference type="InterPro" id="IPR000813">
    <property type="entry name" value="7Fe_ferredoxin"/>
</dbReference>
<keyword evidence="8 11" id="KW-0408">Iron</keyword>
<evidence type="ECO:0000256" key="9">
    <source>
        <dbReference type="ARBA" id="ARBA00023014"/>
    </source>
</evidence>
<dbReference type="PRINTS" id="PR00354">
    <property type="entry name" value="7FE8SFRDOXIN"/>
</dbReference>
<dbReference type="PROSITE" id="PS51379">
    <property type="entry name" value="4FE4S_FER_2"/>
    <property type="match status" value="2"/>
</dbReference>
<keyword evidence="7 11" id="KW-0249">Electron transport</keyword>
<keyword evidence="9 11" id="KW-0411">Iron-sulfur</keyword>
<comment type="caution">
    <text evidence="14">The sequence shown here is derived from an EMBL/GenBank/DDBJ whole genome shotgun (WGS) entry which is preliminary data.</text>
</comment>
<dbReference type="PANTHER" id="PTHR42859:SF2">
    <property type="entry name" value="FERREDOXIN"/>
    <property type="match status" value="1"/>
</dbReference>
<dbReference type="Gene3D" id="3.30.70.20">
    <property type="match status" value="1"/>
</dbReference>
<dbReference type="EMBL" id="LZDH01000056">
    <property type="protein sequence ID" value="OBS30745.1"/>
    <property type="molecule type" value="Genomic_DNA"/>
</dbReference>